<dbReference type="CDD" id="cd01647">
    <property type="entry name" value="RT_LTR"/>
    <property type="match status" value="1"/>
</dbReference>
<feature type="domain" description="Reverse transcriptase" evidence="1">
    <location>
        <begin position="488"/>
        <end position="537"/>
    </location>
</feature>
<dbReference type="PANTHER" id="PTHR37984:SF9">
    <property type="entry name" value="INTEGRASE CATALYTIC DOMAIN-CONTAINING PROTEIN"/>
    <property type="match status" value="1"/>
</dbReference>
<dbReference type="PANTHER" id="PTHR37984">
    <property type="entry name" value="PROTEIN CBG26694"/>
    <property type="match status" value="1"/>
</dbReference>
<protein>
    <submittedName>
        <fullName evidence="3">Uncharacterized protein</fullName>
    </submittedName>
</protein>
<dbReference type="CDD" id="cd09274">
    <property type="entry name" value="RNase_HI_RT_Ty3"/>
    <property type="match status" value="1"/>
</dbReference>
<feature type="domain" description="Reverse transcriptase" evidence="1">
    <location>
        <begin position="406"/>
        <end position="481"/>
    </location>
</feature>
<sequence length="757" mass="86979">MAEPNEVNTARSFTTYQVTPPSKFSFKSSEWTRWIRRFERFRIATELDKKEEAKQVNALIYYTMGDEADDIITSFGLSEQEMKSYETVRDKFENHFIAKRNVIFERAKFNVRIPDENEPVESFITDLHCLAKYCEFGVLKDQLIRDRIVVGLRNKKLSEKLQLDPDLTLAEVASIILTTFLRIENNPRGIRAKKILTTENTAKWTANPNKGHWAKACRSQASQQLRKKQVNELTSRQETEEESSSEEDVYFLGEVVHLDTINKSGNKPWTADIKEHSLHSCDTRTRQLQKKYSSLKDSKDHYYIGRQAAHNLNLLNCVDALNSNEMKESVKEKYPNLFTGLGQIKDQEYDIKVTREATPFAITVPRQVPIPLRKKTERELQRMERNGVISRVEDPTEWCAPMVVTPKSNGKVRVCVDLTKLNQFVQRENHPLPTTDTTFANLAGARYFTKLDANSGFWQIKLLEKSKPLTTFITHWGRYCLDGVDCNIDDVLVHGATQEEHDRRLEAVLQRLDNANVTLNAEKCVFNVSSVKFLGQIVGADGIKPDPEKIQAILEMPHPTNLHEVRSFLGMVNQFSKFTTNLADLTKPIRELPVKNTAWTWGPPQQDAFDKFKKALTSAPILTLYDPNKATKIAADASSYGLGAVVLQEEEPDTWKPVSFISRSMTTTEARYAQIEKEALAVTWACERSSNYIIGKPITIETDHKLLVHLLTNHTIDKLPPRLQRYKMRLMRFHIKDVRHVPWKTTLHSRHSVQEDT</sequence>
<organism evidence="3 4">
    <name type="scientific">Paramuricea clavata</name>
    <name type="common">Red gorgonian</name>
    <name type="synonym">Violescent sea-whip</name>
    <dbReference type="NCBI Taxonomy" id="317549"/>
    <lineage>
        <taxon>Eukaryota</taxon>
        <taxon>Metazoa</taxon>
        <taxon>Cnidaria</taxon>
        <taxon>Anthozoa</taxon>
        <taxon>Octocorallia</taxon>
        <taxon>Malacalcyonacea</taxon>
        <taxon>Plexauridae</taxon>
        <taxon>Paramuricea</taxon>
    </lineage>
</organism>
<evidence type="ECO:0000259" key="2">
    <source>
        <dbReference type="Pfam" id="PF17919"/>
    </source>
</evidence>
<evidence type="ECO:0000313" key="4">
    <source>
        <dbReference type="Proteomes" id="UP001152795"/>
    </source>
</evidence>
<dbReference type="InterPro" id="IPR043502">
    <property type="entry name" value="DNA/RNA_pol_sf"/>
</dbReference>
<dbReference type="Gene3D" id="3.30.70.270">
    <property type="match status" value="2"/>
</dbReference>
<dbReference type="EMBL" id="CACRXK020012068">
    <property type="protein sequence ID" value="CAB4022631.1"/>
    <property type="molecule type" value="Genomic_DNA"/>
</dbReference>
<keyword evidence="4" id="KW-1185">Reference proteome</keyword>
<dbReference type="FunFam" id="3.30.70.270:FF:000003">
    <property type="entry name" value="Transposon Ty3-G Gag-Pol polyprotein"/>
    <property type="match status" value="1"/>
</dbReference>
<reference evidence="3" key="1">
    <citation type="submission" date="2020-04" db="EMBL/GenBank/DDBJ databases">
        <authorList>
            <person name="Alioto T."/>
            <person name="Alioto T."/>
            <person name="Gomez Garrido J."/>
        </authorList>
    </citation>
    <scope>NUCLEOTIDE SEQUENCE</scope>
    <source>
        <strain evidence="3">A484AB</strain>
    </source>
</reference>
<accession>A0A6S7K404</accession>
<dbReference type="AlphaFoldDB" id="A0A6S7K404"/>
<dbReference type="InterPro" id="IPR050951">
    <property type="entry name" value="Retrovirus_Pol_polyprotein"/>
</dbReference>
<name>A0A6S7K404_PARCT</name>
<dbReference type="InterPro" id="IPR000477">
    <property type="entry name" value="RT_dom"/>
</dbReference>
<evidence type="ECO:0000313" key="3">
    <source>
        <dbReference type="EMBL" id="CAB4022631.1"/>
    </source>
</evidence>
<evidence type="ECO:0000259" key="1">
    <source>
        <dbReference type="Pfam" id="PF00078"/>
    </source>
</evidence>
<comment type="caution">
    <text evidence="3">The sequence shown here is derived from an EMBL/GenBank/DDBJ whole genome shotgun (WGS) entry which is preliminary data.</text>
</comment>
<dbReference type="FunFam" id="3.10.20.370:FF:000001">
    <property type="entry name" value="Retrovirus-related Pol polyprotein from transposon 17.6-like protein"/>
    <property type="match status" value="1"/>
</dbReference>
<dbReference type="OrthoDB" id="5968803at2759"/>
<dbReference type="Proteomes" id="UP001152795">
    <property type="component" value="Unassembled WGS sequence"/>
</dbReference>
<feature type="domain" description="Reverse transcriptase/retrotransposon-derived protein RNase H-like" evidence="2">
    <location>
        <begin position="601"/>
        <end position="700"/>
    </location>
</feature>
<dbReference type="Pfam" id="PF00078">
    <property type="entry name" value="RVT_1"/>
    <property type="match status" value="2"/>
</dbReference>
<dbReference type="FunFam" id="3.30.70.270:FF:000026">
    <property type="entry name" value="Transposon Ty3-G Gag-Pol polyprotein"/>
    <property type="match status" value="1"/>
</dbReference>
<dbReference type="InterPro" id="IPR041577">
    <property type="entry name" value="RT_RNaseH_2"/>
</dbReference>
<gene>
    <name evidence="3" type="ORF">PACLA_8A033958</name>
</gene>
<dbReference type="InterPro" id="IPR043128">
    <property type="entry name" value="Rev_trsase/Diguanyl_cyclase"/>
</dbReference>
<dbReference type="Pfam" id="PF17919">
    <property type="entry name" value="RT_RNaseH_2"/>
    <property type="match status" value="1"/>
</dbReference>
<proteinExistence type="predicted"/>
<dbReference type="SUPFAM" id="SSF56672">
    <property type="entry name" value="DNA/RNA polymerases"/>
    <property type="match status" value="1"/>
</dbReference>